<dbReference type="GO" id="GO:0050660">
    <property type="term" value="F:flavin adenine dinucleotide binding"/>
    <property type="evidence" value="ECO:0007669"/>
    <property type="project" value="InterPro"/>
</dbReference>
<keyword evidence="2" id="KW-0285">Flavoprotein</keyword>
<reference evidence="8 9" key="1">
    <citation type="submission" date="2019-08" db="EMBL/GenBank/DDBJ databases">
        <title>Sphingorhabdus soil sp. nov., isolated from arctic soil.</title>
        <authorList>
            <person name="Liu Y."/>
        </authorList>
    </citation>
    <scope>NUCLEOTIDE SEQUENCE [LARGE SCALE GENOMIC DNA]</scope>
    <source>
        <strain evidence="8 9">D-2Q-5-6</strain>
    </source>
</reference>
<evidence type="ECO:0000313" key="8">
    <source>
        <dbReference type="EMBL" id="TXC69153.1"/>
    </source>
</evidence>
<evidence type="ECO:0000256" key="3">
    <source>
        <dbReference type="ARBA" id="ARBA00022827"/>
    </source>
</evidence>
<dbReference type="PANTHER" id="PTHR23023">
    <property type="entry name" value="DIMETHYLANILINE MONOOXYGENASE"/>
    <property type="match status" value="1"/>
</dbReference>
<evidence type="ECO:0000256" key="1">
    <source>
        <dbReference type="ARBA" id="ARBA00009183"/>
    </source>
</evidence>
<name>A0A5C6U7W2_9SPHN</name>
<accession>A0A5C6U7W2</accession>
<dbReference type="GO" id="GO:0034899">
    <property type="term" value="F:trimethylamine monooxygenase activity"/>
    <property type="evidence" value="ECO:0007669"/>
    <property type="project" value="UniProtKB-EC"/>
</dbReference>
<gene>
    <name evidence="8" type="ORF">FSZ31_09530</name>
</gene>
<organism evidence="8 9">
    <name type="scientific">Flavisphingopyxis soli</name>
    <dbReference type="NCBI Taxonomy" id="2601267"/>
    <lineage>
        <taxon>Bacteria</taxon>
        <taxon>Pseudomonadati</taxon>
        <taxon>Pseudomonadota</taxon>
        <taxon>Alphaproteobacteria</taxon>
        <taxon>Sphingomonadales</taxon>
        <taxon>Sphingopyxidaceae</taxon>
        <taxon>Flavisphingopyxis</taxon>
    </lineage>
</organism>
<dbReference type="RefSeq" id="WP_147123107.1">
    <property type="nucleotide sequence ID" value="NZ_VOPY01000002.1"/>
</dbReference>
<dbReference type="EMBL" id="VOPY01000002">
    <property type="protein sequence ID" value="TXC69153.1"/>
    <property type="molecule type" value="Genomic_DNA"/>
</dbReference>
<comment type="similarity">
    <text evidence="1">Belongs to the FMO family.</text>
</comment>
<dbReference type="InterPro" id="IPR036188">
    <property type="entry name" value="FAD/NAD-bd_sf"/>
</dbReference>
<dbReference type="GO" id="GO:0004499">
    <property type="term" value="F:N,N-dimethylaniline monooxygenase activity"/>
    <property type="evidence" value="ECO:0007669"/>
    <property type="project" value="InterPro"/>
</dbReference>
<dbReference type="PRINTS" id="PR00370">
    <property type="entry name" value="FMOXYGENASE"/>
</dbReference>
<evidence type="ECO:0000256" key="5">
    <source>
        <dbReference type="ARBA" id="ARBA00023002"/>
    </source>
</evidence>
<evidence type="ECO:0000256" key="6">
    <source>
        <dbReference type="ARBA" id="ARBA00034528"/>
    </source>
</evidence>
<keyword evidence="5" id="KW-0560">Oxidoreductase</keyword>
<keyword evidence="8" id="KW-0503">Monooxygenase</keyword>
<dbReference type="Proteomes" id="UP000321129">
    <property type="component" value="Unassembled WGS sequence"/>
</dbReference>
<dbReference type="OrthoDB" id="8671611at2"/>
<proteinExistence type="inferred from homology"/>
<dbReference type="Pfam" id="PF00743">
    <property type="entry name" value="FMO-like"/>
    <property type="match status" value="1"/>
</dbReference>
<sequence>MNLNCNLDGPKVAVIGAGPGGIVAARWLLRHGCYPTVFEASASLGGQWNGECRTSATWPSLRTNTSREFSRFSDLSHAEEVPLYPRRDDMLQYLDRYCDRFGLHVFMRVSTAVRSICKEGAQWTVTSVTGEGDRRETFDWVVIASGHEARPQVPEVEGLGSFSGGLGVIHSAQYRGADRYRGRSVLVAGCSVSALEIASDLAWNEAREVISCYRRQRYVLPKLAAGIPMEALLMTRAAAFSGERLPLEVMAQTLSGVIDGLAGSPERYGARKSDLDVMRAGITQSQGFLPAVAEGRIAVAPWIESVTDDRVTFADGTSRRVDGIVLGTGFRPDLRMLDPALAQSILADDGGLDLCGATFHPAAPGLACLGLYNLVGPKLPVLELQARWISRVIAGEVGLPSDCEMTVGIAQAKEQRLMGAEPMMNATAISFARRAGLEPDLHQFPKLARALLFGPMVPESFRLQGPDALAEAPARVAALAKDICGLESGTFTPEEVAQLDALGEASLL</sequence>
<dbReference type="InterPro" id="IPR000960">
    <property type="entry name" value="Flavin_mOase"/>
</dbReference>
<keyword evidence="4" id="KW-0521">NADP</keyword>
<evidence type="ECO:0000256" key="4">
    <source>
        <dbReference type="ARBA" id="ARBA00022857"/>
    </source>
</evidence>
<dbReference type="Gene3D" id="3.50.50.60">
    <property type="entry name" value="FAD/NAD(P)-binding domain"/>
    <property type="match status" value="1"/>
</dbReference>
<dbReference type="InterPro" id="IPR020946">
    <property type="entry name" value="Flavin_mOase-like"/>
</dbReference>
<evidence type="ECO:0000256" key="2">
    <source>
        <dbReference type="ARBA" id="ARBA00022630"/>
    </source>
</evidence>
<dbReference type="GO" id="GO:0050661">
    <property type="term" value="F:NADP binding"/>
    <property type="evidence" value="ECO:0007669"/>
    <property type="project" value="InterPro"/>
</dbReference>
<dbReference type="PIRSF" id="PIRSF000332">
    <property type="entry name" value="FMO"/>
    <property type="match status" value="1"/>
</dbReference>
<protein>
    <recommendedName>
        <fullName evidence="7">Trimethylamine monooxygenase</fullName>
        <ecNumber evidence="6">1.14.13.148</ecNumber>
    </recommendedName>
</protein>
<dbReference type="EC" id="1.14.13.148" evidence="6"/>
<keyword evidence="3" id="KW-0274">FAD</keyword>
<evidence type="ECO:0000256" key="7">
    <source>
        <dbReference type="ARBA" id="ARBA00035159"/>
    </source>
</evidence>
<comment type="caution">
    <text evidence="8">The sequence shown here is derived from an EMBL/GenBank/DDBJ whole genome shotgun (WGS) entry which is preliminary data.</text>
</comment>
<dbReference type="SUPFAM" id="SSF51905">
    <property type="entry name" value="FAD/NAD(P)-binding domain"/>
    <property type="match status" value="2"/>
</dbReference>
<evidence type="ECO:0000313" key="9">
    <source>
        <dbReference type="Proteomes" id="UP000321129"/>
    </source>
</evidence>
<keyword evidence="9" id="KW-1185">Reference proteome</keyword>
<dbReference type="InterPro" id="IPR050346">
    <property type="entry name" value="FMO-like"/>
</dbReference>
<dbReference type="AlphaFoldDB" id="A0A5C6U7W2"/>